<dbReference type="Gene3D" id="1.10.1510.10">
    <property type="entry name" value="Uncharacterised protein YqeY/AIM41 PF09424, N-terminal domain"/>
    <property type="match status" value="1"/>
</dbReference>
<sequence length="155" mass="16345">MSGMSTLKDQLRADLTTAMKARDQVRSSTLRMVISAISNAEVAGKTARELSDEEVVAVLAAEAKKRREAATAFADGGREESAEKERVEAEVIAVYLPEQLDAAEIERIVTEAVASTGAAGEGMKAMGKVMGVVQPQVKGRADGGVVAAEVRRQLA</sequence>
<organism evidence="1 2">
    <name type="scientific">Nocardioides dokdonensis FR1436</name>
    <dbReference type="NCBI Taxonomy" id="1300347"/>
    <lineage>
        <taxon>Bacteria</taxon>
        <taxon>Bacillati</taxon>
        <taxon>Actinomycetota</taxon>
        <taxon>Actinomycetes</taxon>
        <taxon>Propionibacteriales</taxon>
        <taxon>Nocardioidaceae</taxon>
        <taxon>Nocardioides</taxon>
    </lineage>
</organism>
<dbReference type="InterPro" id="IPR003789">
    <property type="entry name" value="Asn/Gln_tRNA_amidoTrase-B-like"/>
</dbReference>
<dbReference type="Pfam" id="PF09424">
    <property type="entry name" value="YqeY"/>
    <property type="match status" value="1"/>
</dbReference>
<dbReference type="GO" id="GO:0016884">
    <property type="term" value="F:carbon-nitrogen ligase activity, with glutamine as amido-N-donor"/>
    <property type="evidence" value="ECO:0007669"/>
    <property type="project" value="InterPro"/>
</dbReference>
<gene>
    <name evidence="1" type="ORF">I601_1535</name>
</gene>
<name>A0A1A9GI59_9ACTN</name>
<dbReference type="InterPro" id="IPR042184">
    <property type="entry name" value="YqeY/Aim41_N"/>
</dbReference>
<dbReference type="AlphaFoldDB" id="A0A1A9GI59"/>
<protein>
    <submittedName>
        <fullName evidence="1">Glutamyl-tRNA(Gln) amidotransferase subunit E</fullName>
    </submittedName>
</protein>
<keyword evidence="2" id="KW-1185">Reference proteome</keyword>
<dbReference type="Gene3D" id="1.10.10.410">
    <property type="match status" value="1"/>
</dbReference>
<dbReference type="InterPro" id="IPR023168">
    <property type="entry name" value="GatB_Yqey_C_2"/>
</dbReference>
<dbReference type="EMBL" id="CP015079">
    <property type="protein sequence ID" value="ANH37968.1"/>
    <property type="molecule type" value="Genomic_DNA"/>
</dbReference>
<dbReference type="Proteomes" id="UP000077868">
    <property type="component" value="Chromosome"/>
</dbReference>
<evidence type="ECO:0000313" key="1">
    <source>
        <dbReference type="EMBL" id="ANH37968.1"/>
    </source>
</evidence>
<reference evidence="1 2" key="1">
    <citation type="submission" date="2016-03" db="EMBL/GenBank/DDBJ databases">
        <title>Complete genome sequence of a soil Actinobacterium, Nocardioides dokdonensis FR1436.</title>
        <authorList>
            <person name="Kwon S.-K."/>
            <person name="Kim K."/>
            <person name="Kim J.F."/>
        </authorList>
    </citation>
    <scope>NUCLEOTIDE SEQUENCE [LARGE SCALE GENOMIC DNA]</scope>
    <source>
        <strain evidence="1 2">FR1436</strain>
    </source>
</reference>
<dbReference type="PATRIC" id="fig|1300347.3.peg.1534"/>
<keyword evidence="1" id="KW-0808">Transferase</keyword>
<proteinExistence type="predicted"/>
<dbReference type="STRING" id="1300347.I601_1535"/>
<dbReference type="KEGG" id="ndk:I601_1535"/>
<accession>A0A1A9GI59</accession>
<evidence type="ECO:0000313" key="2">
    <source>
        <dbReference type="Proteomes" id="UP000077868"/>
    </source>
</evidence>
<dbReference type="PANTHER" id="PTHR28055:SF1">
    <property type="entry name" value="ALTERED INHERITANCE OF MITOCHONDRIA PROTEIN 41, MITOCHONDRIAL"/>
    <property type="match status" value="1"/>
</dbReference>
<dbReference type="GO" id="GO:0016740">
    <property type="term" value="F:transferase activity"/>
    <property type="evidence" value="ECO:0007669"/>
    <property type="project" value="UniProtKB-KW"/>
</dbReference>
<dbReference type="SUPFAM" id="SSF89095">
    <property type="entry name" value="GatB/YqeY motif"/>
    <property type="match status" value="1"/>
</dbReference>
<dbReference type="InterPro" id="IPR019004">
    <property type="entry name" value="YqeY/Aim41"/>
</dbReference>
<dbReference type="PANTHER" id="PTHR28055">
    <property type="entry name" value="ALTERED INHERITANCE OF MITOCHONDRIA PROTEIN 41, MITOCHONDRIAL"/>
    <property type="match status" value="1"/>
</dbReference>